<dbReference type="Proteomes" id="UP001139354">
    <property type="component" value="Unassembled WGS sequence"/>
</dbReference>
<comment type="catalytic activity">
    <reaction evidence="6">
        <text>orotidine 5'-phosphate + H(+) = UMP + CO2</text>
        <dbReference type="Rhea" id="RHEA:11596"/>
        <dbReference type="ChEBI" id="CHEBI:15378"/>
        <dbReference type="ChEBI" id="CHEBI:16526"/>
        <dbReference type="ChEBI" id="CHEBI:57538"/>
        <dbReference type="ChEBI" id="CHEBI:57865"/>
        <dbReference type="EC" id="4.1.1.23"/>
    </reaction>
</comment>
<evidence type="ECO:0000259" key="8">
    <source>
        <dbReference type="SMART" id="SM00934"/>
    </source>
</evidence>
<comment type="similarity">
    <text evidence="2">Belongs to the OMP decarboxylase family. Type 2 subfamily.</text>
</comment>
<evidence type="ECO:0000256" key="3">
    <source>
        <dbReference type="ARBA" id="ARBA00022793"/>
    </source>
</evidence>
<evidence type="ECO:0000256" key="1">
    <source>
        <dbReference type="ARBA" id="ARBA00004861"/>
    </source>
</evidence>
<dbReference type="PANTHER" id="PTHR43375:SF1">
    <property type="entry name" value="OROTIDINE 5'-PHOSPHATE DECARBOXYLASE"/>
    <property type="match status" value="1"/>
</dbReference>
<dbReference type="GO" id="GO:0009220">
    <property type="term" value="P:pyrimidine ribonucleotide biosynthetic process"/>
    <property type="evidence" value="ECO:0007669"/>
    <property type="project" value="UniProtKB-UniRule"/>
</dbReference>
<protein>
    <recommendedName>
        <fullName evidence="7">Orotidine-5'-phosphate decarboxylase</fullName>
        <ecNumber evidence="7">4.1.1.23</ecNumber>
    </recommendedName>
</protein>
<dbReference type="AlphaFoldDB" id="A0A9X1LXL1"/>
<comment type="pathway">
    <text evidence="1">Pyrimidine metabolism; UMP biosynthesis via de novo pathway; UMP from orotate: step 2/2.</text>
</comment>
<dbReference type="GO" id="GO:0006207">
    <property type="term" value="P:'de novo' pyrimidine nucleobase biosynthetic process"/>
    <property type="evidence" value="ECO:0007669"/>
    <property type="project" value="InterPro"/>
</dbReference>
<organism evidence="9 10">
    <name type="scientific">Microbacterium allomyrinae</name>
    <dbReference type="NCBI Taxonomy" id="2830666"/>
    <lineage>
        <taxon>Bacteria</taxon>
        <taxon>Bacillati</taxon>
        <taxon>Actinomycetota</taxon>
        <taxon>Actinomycetes</taxon>
        <taxon>Micrococcales</taxon>
        <taxon>Microbacteriaceae</taxon>
        <taxon>Microbacterium</taxon>
    </lineage>
</organism>
<feature type="domain" description="Orotidine 5'-phosphate decarboxylase" evidence="8">
    <location>
        <begin position="20"/>
        <end position="264"/>
    </location>
</feature>
<keyword evidence="10" id="KW-1185">Reference proteome</keyword>
<dbReference type="InterPro" id="IPR001754">
    <property type="entry name" value="OMPdeCOase_dom"/>
</dbReference>
<dbReference type="EC" id="4.1.1.23" evidence="7"/>
<dbReference type="PANTHER" id="PTHR43375">
    <property type="entry name" value="OROTIDINE 5'-PHOSPHATE DECARBOXYLASE"/>
    <property type="match status" value="1"/>
</dbReference>
<accession>A0A9X1LXL1</accession>
<sequence length="286" mass="29692">MIGHTPFGERLQAGIRDRGRLCVGIDPTPQDLHAWGLEDTAQDAVRFAAAIIEASAGLVPIVKPQSAYFERWGPHGIVALAHVCALAREARSMVLLDAKRGDIGSTNRAYAEAYLRRGQALSVDAMTVSPFAGLDTLSPFVDVAKAEGAGLFVLARTSNPGSRSLQTARTDDGRSVADEVLAWLGAQNGDEQIGSFGCVVGATVDDPPAALASFNGFVLAPGIGAQGASPADLSRRFPTGWNVLPTVSRAIAAAGPRVASIAAVVKEERDACTEALGFASATEGAR</sequence>
<dbReference type="InterPro" id="IPR018089">
    <property type="entry name" value="OMPdecase_AS"/>
</dbReference>
<dbReference type="SUPFAM" id="SSF51366">
    <property type="entry name" value="Ribulose-phoshate binding barrel"/>
    <property type="match status" value="1"/>
</dbReference>
<evidence type="ECO:0000313" key="10">
    <source>
        <dbReference type="Proteomes" id="UP001139354"/>
    </source>
</evidence>
<evidence type="ECO:0000256" key="6">
    <source>
        <dbReference type="ARBA" id="ARBA00049157"/>
    </source>
</evidence>
<dbReference type="CDD" id="cd04725">
    <property type="entry name" value="OMP_decarboxylase_like"/>
    <property type="match status" value="1"/>
</dbReference>
<evidence type="ECO:0000313" key="9">
    <source>
        <dbReference type="EMBL" id="MCC2033215.1"/>
    </source>
</evidence>
<evidence type="ECO:0000256" key="4">
    <source>
        <dbReference type="ARBA" id="ARBA00022975"/>
    </source>
</evidence>
<keyword evidence="4" id="KW-0665">Pyrimidine biosynthesis</keyword>
<keyword evidence="5 9" id="KW-0456">Lyase</keyword>
<proteinExistence type="inferred from homology"/>
<dbReference type="Pfam" id="PF00215">
    <property type="entry name" value="OMPdecase"/>
    <property type="match status" value="1"/>
</dbReference>
<evidence type="ECO:0000256" key="2">
    <source>
        <dbReference type="ARBA" id="ARBA00008847"/>
    </source>
</evidence>
<evidence type="ECO:0000256" key="5">
    <source>
        <dbReference type="ARBA" id="ARBA00023239"/>
    </source>
</evidence>
<dbReference type="RefSeq" id="WP_229385180.1">
    <property type="nucleotide sequence ID" value="NZ_JAGTTN010000004.1"/>
</dbReference>
<dbReference type="InterPro" id="IPR013785">
    <property type="entry name" value="Aldolase_TIM"/>
</dbReference>
<evidence type="ECO:0000256" key="7">
    <source>
        <dbReference type="NCBIfam" id="TIGR02127"/>
    </source>
</evidence>
<dbReference type="InterPro" id="IPR011995">
    <property type="entry name" value="OMPdecase_type-2"/>
</dbReference>
<gene>
    <name evidence="9" type="primary">pyrF</name>
    <name evidence="9" type="ORF">KEC57_13595</name>
</gene>
<dbReference type="InterPro" id="IPR011060">
    <property type="entry name" value="RibuloseP-bd_barrel"/>
</dbReference>
<dbReference type="GO" id="GO:0004590">
    <property type="term" value="F:orotidine-5'-phosphate decarboxylase activity"/>
    <property type="evidence" value="ECO:0007669"/>
    <property type="project" value="UniProtKB-UniRule"/>
</dbReference>
<name>A0A9X1LXL1_9MICO</name>
<dbReference type="Gene3D" id="3.20.20.70">
    <property type="entry name" value="Aldolase class I"/>
    <property type="match status" value="1"/>
</dbReference>
<dbReference type="NCBIfam" id="TIGR02127">
    <property type="entry name" value="pyrF_sub2"/>
    <property type="match status" value="1"/>
</dbReference>
<reference evidence="9" key="1">
    <citation type="submission" date="2021-04" db="EMBL/GenBank/DDBJ databases">
        <title>Microbacterium tenobrionis sp. nov. and Microbacterium allomyrinae sp. nov., isolated from larvae of Tenobrio molitor and Allomyrina dichotoma, respectively.</title>
        <authorList>
            <person name="Lee S.D."/>
        </authorList>
    </citation>
    <scope>NUCLEOTIDE SEQUENCE</scope>
    <source>
        <strain evidence="9">BWT-G7</strain>
    </source>
</reference>
<dbReference type="SMART" id="SM00934">
    <property type="entry name" value="OMPdecase"/>
    <property type="match status" value="1"/>
</dbReference>
<keyword evidence="3" id="KW-0210">Decarboxylase</keyword>
<dbReference type="EMBL" id="JAGTTN010000004">
    <property type="protein sequence ID" value="MCC2033215.1"/>
    <property type="molecule type" value="Genomic_DNA"/>
</dbReference>
<dbReference type="PROSITE" id="PS00156">
    <property type="entry name" value="OMPDECASE"/>
    <property type="match status" value="1"/>
</dbReference>
<comment type="caution">
    <text evidence="9">The sequence shown here is derived from an EMBL/GenBank/DDBJ whole genome shotgun (WGS) entry which is preliminary data.</text>
</comment>